<protein>
    <submittedName>
        <fullName evidence="3">Flp pilus assembly protein TadG</fullName>
    </submittedName>
</protein>
<keyword evidence="1" id="KW-0812">Transmembrane</keyword>
<evidence type="ECO:0000313" key="3">
    <source>
        <dbReference type="EMBL" id="MBB4929138.1"/>
    </source>
</evidence>
<dbReference type="EMBL" id="JACHJV010000004">
    <property type="protein sequence ID" value="MBB4929138.1"/>
    <property type="molecule type" value="Genomic_DNA"/>
</dbReference>
<keyword evidence="1" id="KW-1133">Transmembrane helix</keyword>
<gene>
    <name evidence="3" type="ORF">FHR34_008237</name>
</gene>
<proteinExistence type="predicted"/>
<evidence type="ECO:0000259" key="2">
    <source>
        <dbReference type="Pfam" id="PF13400"/>
    </source>
</evidence>
<dbReference type="InterPro" id="IPR028087">
    <property type="entry name" value="Tad_N"/>
</dbReference>
<reference evidence="3 4" key="1">
    <citation type="submission" date="2020-08" db="EMBL/GenBank/DDBJ databases">
        <title>Sequencing the genomes of 1000 actinobacteria strains.</title>
        <authorList>
            <person name="Klenk H.-P."/>
        </authorList>
    </citation>
    <scope>NUCLEOTIDE SEQUENCE [LARGE SCALE GENOMIC DNA]</scope>
    <source>
        <strain evidence="3 4">DSM 41654</strain>
    </source>
</reference>
<evidence type="ECO:0000313" key="4">
    <source>
        <dbReference type="Proteomes" id="UP000540506"/>
    </source>
</evidence>
<feature type="transmembrane region" description="Helical" evidence="1">
    <location>
        <begin position="16"/>
        <end position="35"/>
    </location>
</feature>
<comment type="caution">
    <text evidence="3">The sequence shown here is derived from an EMBL/GenBank/DDBJ whole genome shotgun (WGS) entry which is preliminary data.</text>
</comment>
<dbReference type="AlphaFoldDB" id="A0A7W7RCM1"/>
<accession>A0A7W7RCM1</accession>
<keyword evidence="1" id="KW-0472">Membrane</keyword>
<name>A0A7W7RCM1_KITKI</name>
<organism evidence="3 4">
    <name type="scientific">Kitasatospora kifunensis</name>
    <name type="common">Streptomyces kifunensis</name>
    <dbReference type="NCBI Taxonomy" id="58351"/>
    <lineage>
        <taxon>Bacteria</taxon>
        <taxon>Bacillati</taxon>
        <taxon>Actinomycetota</taxon>
        <taxon>Actinomycetes</taxon>
        <taxon>Kitasatosporales</taxon>
        <taxon>Streptomycetaceae</taxon>
        <taxon>Kitasatospora</taxon>
    </lineage>
</organism>
<keyword evidence="4" id="KW-1185">Reference proteome</keyword>
<dbReference type="RefSeq" id="WP_184947233.1">
    <property type="nucleotide sequence ID" value="NZ_JACHJV010000004.1"/>
</dbReference>
<sequence>MTRTSPNELPRDAGSIAIYCAIVVPALLLIIGLTVDGGGKIRATERANRVAQEAARTAGQQLDAGQAITGTAIVVDPGKAVAAAQSYLAAAGATGDASVTDGGRQIVVTVNGPAYQTKFFSLMGISSLDVHGKATATLIYGVNGPEVP</sequence>
<evidence type="ECO:0000256" key="1">
    <source>
        <dbReference type="SAM" id="Phobius"/>
    </source>
</evidence>
<feature type="domain" description="Putative Flp pilus-assembly TadG-like N-terminal" evidence="2">
    <location>
        <begin position="14"/>
        <end position="60"/>
    </location>
</feature>
<dbReference type="Pfam" id="PF13400">
    <property type="entry name" value="Tad"/>
    <property type="match status" value="1"/>
</dbReference>
<dbReference type="Proteomes" id="UP000540506">
    <property type="component" value="Unassembled WGS sequence"/>
</dbReference>